<reference evidence="1 2" key="1">
    <citation type="submission" date="2020-04" db="EMBL/GenBank/DDBJ databases">
        <title>Azohydromonas sp. isolated from soil.</title>
        <authorList>
            <person name="Dahal R.H."/>
        </authorList>
    </citation>
    <scope>NUCLEOTIDE SEQUENCE [LARGE SCALE GENOMIC DNA]</scope>
    <source>
        <strain evidence="1 2">G-1-1-14</strain>
    </source>
</reference>
<dbReference type="PANTHER" id="PTHR42110:SF1">
    <property type="entry name" value="L-ASPARAGINASE, PUTATIVE (AFU_ORTHOLOGUE AFUA_3G11890)-RELATED"/>
    <property type="match status" value="1"/>
</dbReference>
<dbReference type="AlphaFoldDB" id="A0A848F9X6"/>
<protein>
    <submittedName>
        <fullName evidence="1">Asparaginase</fullName>
    </submittedName>
</protein>
<dbReference type="PANTHER" id="PTHR42110">
    <property type="entry name" value="L-ASPARAGINASE, PUTATIVE (AFU_ORTHOLOGUE AFUA_3G11890)-RELATED"/>
    <property type="match status" value="1"/>
</dbReference>
<gene>
    <name evidence="1" type="ORF">HHL10_07410</name>
</gene>
<organism evidence="1 2">
    <name type="scientific">Azohydromonas caseinilytica</name>
    <dbReference type="NCBI Taxonomy" id="2728836"/>
    <lineage>
        <taxon>Bacteria</taxon>
        <taxon>Pseudomonadati</taxon>
        <taxon>Pseudomonadota</taxon>
        <taxon>Betaproteobacteria</taxon>
        <taxon>Burkholderiales</taxon>
        <taxon>Sphaerotilaceae</taxon>
        <taxon>Azohydromonas</taxon>
    </lineage>
</organism>
<dbReference type="Pfam" id="PF06089">
    <property type="entry name" value="Asparaginase_II"/>
    <property type="match status" value="1"/>
</dbReference>
<dbReference type="InterPro" id="IPR010349">
    <property type="entry name" value="Asparaginase_II"/>
</dbReference>
<proteinExistence type="predicted"/>
<dbReference type="RefSeq" id="WP_169159715.1">
    <property type="nucleotide sequence ID" value="NZ_JABBFW010000004.1"/>
</dbReference>
<name>A0A848F9X6_9BURK</name>
<evidence type="ECO:0000313" key="1">
    <source>
        <dbReference type="EMBL" id="NML14801.1"/>
    </source>
</evidence>
<evidence type="ECO:0000313" key="2">
    <source>
        <dbReference type="Proteomes" id="UP000574067"/>
    </source>
</evidence>
<dbReference type="EMBL" id="JABBFW010000004">
    <property type="protein sequence ID" value="NML14801.1"/>
    <property type="molecule type" value="Genomic_DNA"/>
</dbReference>
<keyword evidence="2" id="KW-1185">Reference proteome</keyword>
<dbReference type="Proteomes" id="UP000574067">
    <property type="component" value="Unassembled WGS sequence"/>
</dbReference>
<comment type="caution">
    <text evidence="1">The sequence shown here is derived from an EMBL/GenBank/DDBJ whole genome shotgun (WGS) entry which is preliminary data.</text>
</comment>
<sequence>MSSNPVLVEAWRGGVVESRHRGACAVVDAQGRVLWSVGDIDHPVFPRSAVKLLQALPLVASGAADAFHLDDAALALACASHGGEEAHVRTARSVLQRAGLDEGALECGTHWPYFEPAARALAAAGRQPCPLHNNCSGKHAGFLCLGAHLAGGREPRGFVAGYVRRGHPLMREVEHALQTATGWDLATAPCGTDGCSIPTHAIPLRHLALAFARAGTGVGLPPELARAAQRLRAAIARHPFLVAGSERMDTQLMQALGERLCCKVGAEGMYCAALPEAGLGVALKIDDGAARAAEAALAALAQALLPLDDAAAAAVGDWNPRRLINWQGLEVGALRATEALRPADAAARRTPGSLPG</sequence>
<accession>A0A848F9X6</accession>